<dbReference type="KEGG" id="psuf:A1sIA56_05765"/>
<accession>A0A249KHV9</accession>
<keyword evidence="1" id="KW-0813">Transport</keyword>
<dbReference type="PANTHER" id="PTHR43649">
    <property type="entry name" value="ARABINOSE-BINDING PROTEIN-RELATED"/>
    <property type="match status" value="1"/>
</dbReference>
<organism evidence="1 2">
    <name type="scientific">Candidatus Planktophila sulfonica</name>
    <dbReference type="NCBI Taxonomy" id="1884904"/>
    <lineage>
        <taxon>Bacteria</taxon>
        <taxon>Bacillati</taxon>
        <taxon>Actinomycetota</taxon>
        <taxon>Actinomycetes</taxon>
        <taxon>Candidatus Nanopelagicales</taxon>
        <taxon>Candidatus Nanopelagicaceae</taxon>
        <taxon>Candidatus Planktophila</taxon>
    </lineage>
</organism>
<keyword evidence="2" id="KW-1185">Reference proteome</keyword>
<evidence type="ECO:0000313" key="1">
    <source>
        <dbReference type="EMBL" id="ASY16390.1"/>
    </source>
</evidence>
<dbReference type="Proteomes" id="UP000217215">
    <property type="component" value="Chromosome"/>
</dbReference>
<keyword evidence="1" id="KW-0762">Sugar transport</keyword>
<dbReference type="SUPFAM" id="SSF53850">
    <property type="entry name" value="Periplasmic binding protein-like II"/>
    <property type="match status" value="1"/>
</dbReference>
<dbReference type="InterPro" id="IPR050490">
    <property type="entry name" value="Bact_solute-bd_prot1"/>
</dbReference>
<reference evidence="1 2" key="1">
    <citation type="submission" date="2016-07" db="EMBL/GenBank/DDBJ databases">
        <title>High microdiversification within the ubiquitous acI lineage of Actinobacteria.</title>
        <authorList>
            <person name="Neuenschwander S.M."/>
            <person name="Salcher M."/>
            <person name="Ghai R."/>
            <person name="Pernthaler J."/>
        </authorList>
    </citation>
    <scope>NUCLEOTIDE SEQUENCE [LARGE SCALE GENOMIC DNA]</scope>
    <source>
        <strain evidence="1">MMS-IA-56</strain>
    </source>
</reference>
<sequence>MSEEKNVVSRRSVLKGAAIGGAALATGSALTAESASAATRLKGSTVKWTTRGGGATGDKIAKAVNDAFTKKTGAKVVAQQVNSDDFQNNFAQIMQGSPDDAFGWMAGYRSNHFGERGLLADLTREINRLKTSLPTAAIKGATSPVSKKPYILPTTYYPWALHYRKSMVKEIGMNPEKIDTWDDFVKLMTLTQKKGLVGYSLGAKGGWEAMGTFDILNARVNGYKYHIDLLNGRAKWTDARTKETFKYFAQLIPFMNENVMDISWDGMRDLLLQKKTGAMMMGSWFANDFKAKSQADYDDLWVVPFPEINPKFGIDTIDAPLDGISVAANGKNVAGGKALAEFWASPEGIKEAIKAGDTNIYVSKSFDTSSYDAFNKQKLAVLGSAKNIMFFLDRDARGDFAGPVVGPAIQSFIKKPSDINKILENVQAQWDALPKN</sequence>
<gene>
    <name evidence="1" type="ORF">A1sIA56_05765</name>
</gene>
<dbReference type="InterPro" id="IPR006311">
    <property type="entry name" value="TAT_signal"/>
</dbReference>
<dbReference type="RefSeq" id="WP_095673953.1">
    <property type="nucleotide sequence ID" value="NZ_CP016773.1"/>
</dbReference>
<evidence type="ECO:0000313" key="2">
    <source>
        <dbReference type="Proteomes" id="UP000217215"/>
    </source>
</evidence>
<dbReference type="NCBIfam" id="TIGR01409">
    <property type="entry name" value="TAT_signal_seq"/>
    <property type="match status" value="1"/>
</dbReference>
<name>A0A249KHV9_9ACTN</name>
<dbReference type="InterPro" id="IPR019546">
    <property type="entry name" value="TAT_signal_bac_arc"/>
</dbReference>
<dbReference type="PROSITE" id="PS51318">
    <property type="entry name" value="TAT"/>
    <property type="match status" value="1"/>
</dbReference>
<dbReference type="EMBL" id="CP016773">
    <property type="protein sequence ID" value="ASY16390.1"/>
    <property type="molecule type" value="Genomic_DNA"/>
</dbReference>
<dbReference type="InterPro" id="IPR006059">
    <property type="entry name" value="SBP"/>
</dbReference>
<protein>
    <submittedName>
        <fullName evidence="1">Multiple sugar transport system substrate-binding protein</fullName>
    </submittedName>
</protein>
<proteinExistence type="predicted"/>
<dbReference type="AlphaFoldDB" id="A0A249KHV9"/>
<dbReference type="OrthoDB" id="8663148at2"/>
<dbReference type="Gene3D" id="3.40.190.10">
    <property type="entry name" value="Periplasmic binding protein-like II"/>
    <property type="match status" value="2"/>
</dbReference>
<dbReference type="Pfam" id="PF01547">
    <property type="entry name" value="SBP_bac_1"/>
    <property type="match status" value="1"/>
</dbReference>